<dbReference type="InterPro" id="IPR005623">
    <property type="entry name" value="Chaperone_NapD_NO3_reduct"/>
</dbReference>
<comment type="subunit">
    <text evidence="4">Interacts with the cytoplasmic NapA precursor.</text>
</comment>
<gene>
    <name evidence="4" type="primary">napD</name>
    <name evidence="5" type="ORF">FQ775_05575</name>
</gene>
<comment type="subcellular location">
    <subcellularLocation>
        <location evidence="1 4">Cytoplasm</location>
    </subcellularLocation>
</comment>
<dbReference type="GO" id="GO:0005048">
    <property type="term" value="F:signal sequence binding"/>
    <property type="evidence" value="ECO:0007669"/>
    <property type="project" value="UniProtKB-UniRule"/>
</dbReference>
<dbReference type="Proteomes" id="UP000321389">
    <property type="component" value="Chromosome"/>
</dbReference>
<evidence type="ECO:0000313" key="6">
    <source>
        <dbReference type="Proteomes" id="UP000321389"/>
    </source>
</evidence>
<protein>
    <recommendedName>
        <fullName evidence="4">Chaperone NapD</fullName>
    </recommendedName>
    <alternativeName>
        <fullName evidence="4">NapA signal peptide-binding chaperone NapD</fullName>
    </alternativeName>
</protein>
<evidence type="ECO:0000256" key="2">
    <source>
        <dbReference type="ARBA" id="ARBA00022490"/>
    </source>
</evidence>
<comment type="similarity">
    <text evidence="4">Belongs to the NapD family.</text>
</comment>
<dbReference type="Pfam" id="PF03927">
    <property type="entry name" value="NapD"/>
    <property type="match status" value="1"/>
</dbReference>
<sequence>MPEKTGRYHVSSAVVSARQEVVAEVMTAIAALPNTEIAAHEAGRIVVVMEGRSTGELGDRLTAIALLDGVIAANMVFEHAEEVEAAIP</sequence>
<organism evidence="5 6">
    <name type="scientific">Nitratireductor mangrovi</name>
    <dbReference type="NCBI Taxonomy" id="2599600"/>
    <lineage>
        <taxon>Bacteria</taxon>
        <taxon>Pseudomonadati</taxon>
        <taxon>Pseudomonadota</taxon>
        <taxon>Alphaproteobacteria</taxon>
        <taxon>Hyphomicrobiales</taxon>
        <taxon>Phyllobacteriaceae</taxon>
        <taxon>Nitratireductor</taxon>
    </lineage>
</organism>
<evidence type="ECO:0000256" key="1">
    <source>
        <dbReference type="ARBA" id="ARBA00004496"/>
    </source>
</evidence>
<dbReference type="GO" id="GO:0005737">
    <property type="term" value="C:cytoplasm"/>
    <property type="evidence" value="ECO:0007669"/>
    <property type="project" value="UniProtKB-SubCell"/>
</dbReference>
<keyword evidence="2 4" id="KW-0963">Cytoplasm</keyword>
<dbReference type="OrthoDB" id="7306089at2"/>
<evidence type="ECO:0000256" key="4">
    <source>
        <dbReference type="HAMAP-Rule" id="MF_02200"/>
    </source>
</evidence>
<proteinExistence type="inferred from homology"/>
<dbReference type="GO" id="GO:0051224">
    <property type="term" value="P:negative regulation of protein transport"/>
    <property type="evidence" value="ECO:0007669"/>
    <property type="project" value="UniProtKB-UniRule"/>
</dbReference>
<dbReference type="EMBL" id="CP042301">
    <property type="protein sequence ID" value="QDY99885.1"/>
    <property type="molecule type" value="Genomic_DNA"/>
</dbReference>
<accession>A0A5B8KWD4</accession>
<keyword evidence="3 4" id="KW-0143">Chaperone</keyword>
<dbReference type="AlphaFoldDB" id="A0A5B8KWD4"/>
<keyword evidence="6" id="KW-1185">Reference proteome</keyword>
<evidence type="ECO:0000256" key="3">
    <source>
        <dbReference type="ARBA" id="ARBA00023186"/>
    </source>
</evidence>
<dbReference type="KEGG" id="niy:FQ775_05575"/>
<dbReference type="Gene3D" id="3.30.70.920">
    <property type="match status" value="1"/>
</dbReference>
<comment type="function">
    <text evidence="4">Chaperone for NapA, the catalytic subunit of the periplasmic nitrate reductase. It binds directly and specifically to the twin-arginine signal peptide of NapA, preventing premature interaction with the Tat translocase and premature export.</text>
</comment>
<name>A0A5B8KWD4_9HYPH</name>
<dbReference type="PANTHER" id="PTHR38603:SF1">
    <property type="entry name" value="CHAPERONE NAPD"/>
    <property type="match status" value="1"/>
</dbReference>
<evidence type="ECO:0000313" key="5">
    <source>
        <dbReference type="EMBL" id="QDY99885.1"/>
    </source>
</evidence>
<dbReference type="RefSeq" id="WP_146298539.1">
    <property type="nucleotide sequence ID" value="NZ_CP042301.2"/>
</dbReference>
<dbReference type="PANTHER" id="PTHR38603">
    <property type="entry name" value="CHAPERONE NAPD"/>
    <property type="match status" value="1"/>
</dbReference>
<dbReference type="HAMAP" id="MF_02200">
    <property type="entry name" value="NapD"/>
    <property type="match status" value="1"/>
</dbReference>
<reference evidence="5" key="1">
    <citation type="submission" date="2020-04" db="EMBL/GenBank/DDBJ databases">
        <title>Nitratireductor sp. nov. isolated from mangrove soil.</title>
        <authorList>
            <person name="Ye Y."/>
        </authorList>
    </citation>
    <scope>NUCLEOTIDE SEQUENCE</scope>
    <source>
        <strain evidence="5">SY7</strain>
    </source>
</reference>